<dbReference type="GO" id="GO:0016747">
    <property type="term" value="F:acyltransferase activity, transferring groups other than amino-acyl groups"/>
    <property type="evidence" value="ECO:0007669"/>
    <property type="project" value="InterPro"/>
</dbReference>
<evidence type="ECO:0000313" key="2">
    <source>
        <dbReference type="EMBL" id="VEI15395.1"/>
    </source>
</evidence>
<dbReference type="Gene3D" id="3.40.630.30">
    <property type="match status" value="1"/>
</dbReference>
<evidence type="ECO:0000313" key="3">
    <source>
        <dbReference type="Proteomes" id="UP000268658"/>
    </source>
</evidence>
<reference evidence="2 3" key="1">
    <citation type="submission" date="2018-12" db="EMBL/GenBank/DDBJ databases">
        <authorList>
            <consortium name="Pathogen Informatics"/>
        </authorList>
    </citation>
    <scope>NUCLEOTIDE SEQUENCE [LARGE SCALE GENOMIC DNA]</scope>
    <source>
        <strain evidence="2 3">NCTC10951</strain>
    </source>
</reference>
<name>A0A3S4V1W1_ACTVI</name>
<accession>A0A3S4V1W1</accession>
<dbReference type="InterPro" id="IPR016181">
    <property type="entry name" value="Acyl_CoA_acyltransferase"/>
</dbReference>
<protein>
    <submittedName>
        <fullName evidence="2">Predicted acetyltransferase</fullName>
    </submittedName>
</protein>
<dbReference type="InterPro" id="IPR000182">
    <property type="entry name" value="GNAT_dom"/>
</dbReference>
<dbReference type="PROSITE" id="PS51186">
    <property type="entry name" value="GNAT"/>
    <property type="match status" value="1"/>
</dbReference>
<sequence length="329" mass="34796">MSFLRHRDHGRAQRSADRLTPVPADQVSGVMSLCALDPVSAVSLVQQMQRWSRWGRGDVVAVGGLARPVAAAWSVGSLMPFGLAGRPEHGLRAADPGEIWALAEHAGPRLSRRGSVSGPAGDVAAVWGGLSEQGQRSRQERWRQPVLAAPHTGGGLASAHLRRRPSLSWVGRSVRLARPDETGLVLPASVDMFSGELGYDPTADGPGYSRHVSWLVEQGRSYIVLDDGAGHPTRPGSPRAVAFKADVGALWRSPSGGVAQLTGVWTRPDLRGRGVGAAALAGVVDAVRRDHVGADGVVSLYVNDYNAPALALYRSLGFEQVGLFATVLL</sequence>
<dbReference type="OrthoDB" id="5241264at2"/>
<proteinExistence type="predicted"/>
<evidence type="ECO:0000256" key="1">
    <source>
        <dbReference type="SAM" id="MobiDB-lite"/>
    </source>
</evidence>
<dbReference type="KEGG" id="avc:NCTC10951_01129"/>
<dbReference type="EMBL" id="LR134477">
    <property type="protein sequence ID" value="VEI15395.1"/>
    <property type="molecule type" value="Genomic_DNA"/>
</dbReference>
<keyword evidence="2" id="KW-0808">Transferase</keyword>
<dbReference type="AlphaFoldDB" id="A0A3S4V1W1"/>
<dbReference type="Proteomes" id="UP000268658">
    <property type="component" value="Chromosome"/>
</dbReference>
<dbReference type="Pfam" id="PF13312">
    <property type="entry name" value="DUF4081"/>
    <property type="match status" value="1"/>
</dbReference>
<dbReference type="RefSeq" id="WP_126413794.1">
    <property type="nucleotide sequence ID" value="NZ_JASPER010000009.1"/>
</dbReference>
<feature type="region of interest" description="Disordered" evidence="1">
    <location>
        <begin position="1"/>
        <end position="21"/>
    </location>
</feature>
<dbReference type="InterPro" id="IPR025289">
    <property type="entry name" value="DUF4081"/>
</dbReference>
<gene>
    <name evidence="2" type="ORF">NCTC10951_01129</name>
</gene>
<dbReference type="Pfam" id="PF00583">
    <property type="entry name" value="Acetyltransf_1"/>
    <property type="match status" value="1"/>
</dbReference>
<dbReference type="SUPFAM" id="SSF55729">
    <property type="entry name" value="Acyl-CoA N-acyltransferases (Nat)"/>
    <property type="match status" value="1"/>
</dbReference>
<organism evidence="2 3">
    <name type="scientific">Actinomyces viscosus</name>
    <dbReference type="NCBI Taxonomy" id="1656"/>
    <lineage>
        <taxon>Bacteria</taxon>
        <taxon>Bacillati</taxon>
        <taxon>Actinomycetota</taxon>
        <taxon>Actinomycetes</taxon>
        <taxon>Actinomycetales</taxon>
        <taxon>Actinomycetaceae</taxon>
        <taxon>Actinomyces</taxon>
    </lineage>
</organism>